<dbReference type="KEGG" id="ure:UREG_06485"/>
<feature type="region of interest" description="Disordered" evidence="1">
    <location>
        <begin position="27"/>
        <end position="46"/>
    </location>
</feature>
<dbReference type="HOGENOM" id="CLU_2869343_0_0_1"/>
<evidence type="ECO:0000313" key="3">
    <source>
        <dbReference type="Proteomes" id="UP000002058"/>
    </source>
</evidence>
<evidence type="ECO:0000313" key="2">
    <source>
        <dbReference type="EMBL" id="EEP81620.1"/>
    </source>
</evidence>
<organism evidence="2 3">
    <name type="scientific">Uncinocarpus reesii (strain UAMH 1704)</name>
    <dbReference type="NCBI Taxonomy" id="336963"/>
    <lineage>
        <taxon>Eukaryota</taxon>
        <taxon>Fungi</taxon>
        <taxon>Dikarya</taxon>
        <taxon>Ascomycota</taxon>
        <taxon>Pezizomycotina</taxon>
        <taxon>Eurotiomycetes</taxon>
        <taxon>Eurotiomycetidae</taxon>
        <taxon>Onygenales</taxon>
        <taxon>Onygenaceae</taxon>
        <taxon>Uncinocarpus</taxon>
    </lineage>
</organism>
<dbReference type="VEuPathDB" id="FungiDB:UREG_06485"/>
<proteinExistence type="predicted"/>
<sequence length="64" mass="7191">MDPRESGRIQQTSSSFEWSFLVPLWEPKSGQSHGQDNGIGTHPPACFTLYDPPRSASWVRGMLE</sequence>
<gene>
    <name evidence="2" type="ORF">UREG_06485</name>
</gene>
<dbReference type="InParanoid" id="C4JV93"/>
<dbReference type="EMBL" id="CH476618">
    <property type="protein sequence ID" value="EEP81620.1"/>
    <property type="molecule type" value="Genomic_DNA"/>
</dbReference>
<evidence type="ECO:0000256" key="1">
    <source>
        <dbReference type="SAM" id="MobiDB-lite"/>
    </source>
</evidence>
<dbReference type="RefSeq" id="XP_002583518.1">
    <property type="nucleotide sequence ID" value="XM_002583472.1"/>
</dbReference>
<dbReference type="GeneID" id="8442592"/>
<dbReference type="Proteomes" id="UP000002058">
    <property type="component" value="Unassembled WGS sequence"/>
</dbReference>
<name>C4JV93_UNCRE</name>
<protein>
    <submittedName>
        <fullName evidence="2">Uncharacterized protein</fullName>
    </submittedName>
</protein>
<dbReference type="AlphaFoldDB" id="C4JV93"/>
<reference evidence="3" key="1">
    <citation type="journal article" date="2009" name="Genome Res.">
        <title>Comparative genomic analyses of the human fungal pathogens Coccidioides and their relatives.</title>
        <authorList>
            <person name="Sharpton T.J."/>
            <person name="Stajich J.E."/>
            <person name="Rounsley S.D."/>
            <person name="Gardner M.J."/>
            <person name="Wortman J.R."/>
            <person name="Jordar V.S."/>
            <person name="Maiti R."/>
            <person name="Kodira C.D."/>
            <person name="Neafsey D.E."/>
            <person name="Zeng Q."/>
            <person name="Hung C.-Y."/>
            <person name="McMahan C."/>
            <person name="Muszewska A."/>
            <person name="Grynberg M."/>
            <person name="Mandel M.A."/>
            <person name="Kellner E.M."/>
            <person name="Barker B.M."/>
            <person name="Galgiani J.N."/>
            <person name="Orbach M.J."/>
            <person name="Kirkland T.N."/>
            <person name="Cole G.T."/>
            <person name="Henn M.R."/>
            <person name="Birren B.W."/>
            <person name="Taylor J.W."/>
        </authorList>
    </citation>
    <scope>NUCLEOTIDE SEQUENCE [LARGE SCALE GENOMIC DNA]</scope>
    <source>
        <strain evidence="3">UAMH 1704</strain>
    </source>
</reference>
<accession>C4JV93</accession>
<keyword evidence="3" id="KW-1185">Reference proteome</keyword>